<reference evidence="3" key="1">
    <citation type="submission" date="2017-02" db="EMBL/GenBank/DDBJ databases">
        <authorList>
            <person name="Varghese N."/>
            <person name="Submissions S."/>
        </authorList>
    </citation>
    <scope>NUCLEOTIDE SEQUENCE [LARGE SCALE GENOMIC DNA]</scope>
    <source>
        <strain evidence="3">DSM 24091</strain>
    </source>
</reference>
<keyword evidence="1" id="KW-0472">Membrane</keyword>
<dbReference type="AlphaFoldDB" id="A0A1T5GN38"/>
<evidence type="ECO:0000313" key="3">
    <source>
        <dbReference type="Proteomes" id="UP000190150"/>
    </source>
</evidence>
<accession>A0A1T5GN38</accession>
<keyword evidence="1" id="KW-1133">Transmembrane helix</keyword>
<organism evidence="2 3">
    <name type="scientific">Sphingobacterium nematocida</name>
    <dbReference type="NCBI Taxonomy" id="1513896"/>
    <lineage>
        <taxon>Bacteria</taxon>
        <taxon>Pseudomonadati</taxon>
        <taxon>Bacteroidota</taxon>
        <taxon>Sphingobacteriia</taxon>
        <taxon>Sphingobacteriales</taxon>
        <taxon>Sphingobacteriaceae</taxon>
        <taxon>Sphingobacterium</taxon>
    </lineage>
</organism>
<evidence type="ECO:0000313" key="2">
    <source>
        <dbReference type="EMBL" id="SKC09778.1"/>
    </source>
</evidence>
<name>A0A1T5GN38_9SPHI</name>
<gene>
    <name evidence="2" type="ORF">SAMN05660841_04219</name>
</gene>
<feature type="transmembrane region" description="Helical" evidence="1">
    <location>
        <begin position="12"/>
        <end position="32"/>
    </location>
</feature>
<protein>
    <recommendedName>
        <fullName evidence="4">DUF4199 domain-containing protein</fullName>
    </recommendedName>
</protein>
<evidence type="ECO:0008006" key="4">
    <source>
        <dbReference type="Google" id="ProtNLM"/>
    </source>
</evidence>
<feature type="transmembrane region" description="Helical" evidence="1">
    <location>
        <begin position="38"/>
        <end position="57"/>
    </location>
</feature>
<keyword evidence="1" id="KW-0812">Transmembrane</keyword>
<dbReference type="RefSeq" id="WP_079645842.1">
    <property type="nucleotide sequence ID" value="NZ_FUZF01000028.1"/>
</dbReference>
<dbReference type="OrthoDB" id="5766000at2"/>
<feature type="transmembrane region" description="Helical" evidence="1">
    <location>
        <begin position="133"/>
        <end position="156"/>
    </location>
</feature>
<keyword evidence="3" id="KW-1185">Reference proteome</keyword>
<dbReference type="Proteomes" id="UP000190150">
    <property type="component" value="Unassembled WGS sequence"/>
</dbReference>
<feature type="transmembrane region" description="Helical" evidence="1">
    <location>
        <begin position="78"/>
        <end position="100"/>
    </location>
</feature>
<dbReference type="Pfam" id="PF13858">
    <property type="entry name" value="DUF4199"/>
    <property type="match status" value="1"/>
</dbReference>
<dbReference type="InterPro" id="IPR025250">
    <property type="entry name" value="DUF4199"/>
</dbReference>
<proteinExistence type="predicted"/>
<sequence>MKNVTTEFKWAIYFAIMTLLWMFLEKLCGLHGKYIDYHLYLTNLFAIPAIWFMIMALNDKKKNYYKGQISYKQGLFSGVILSAIIALLSPLTQWLISYVITPEYFPNVIKRSVEIGYYKSTAEAEAQFNYKSYAIGSTIFAFVFGVTTTVIAMIFIRSKKTD</sequence>
<dbReference type="EMBL" id="FUZF01000028">
    <property type="protein sequence ID" value="SKC09778.1"/>
    <property type="molecule type" value="Genomic_DNA"/>
</dbReference>
<evidence type="ECO:0000256" key="1">
    <source>
        <dbReference type="SAM" id="Phobius"/>
    </source>
</evidence>